<evidence type="ECO:0008006" key="5">
    <source>
        <dbReference type="Google" id="ProtNLM"/>
    </source>
</evidence>
<keyword evidence="2" id="KW-0812">Transmembrane</keyword>
<feature type="transmembrane region" description="Helical" evidence="2">
    <location>
        <begin position="49"/>
        <end position="69"/>
    </location>
</feature>
<evidence type="ECO:0000313" key="3">
    <source>
        <dbReference type="EMBL" id="PIO70479.1"/>
    </source>
</evidence>
<feature type="region of interest" description="Disordered" evidence="1">
    <location>
        <begin position="112"/>
        <end position="180"/>
    </location>
</feature>
<sequence length="281" mass="31083">MPRKKKDIGTSNKIRMFADKQKAIENDVLLDPTYQYFGRMVDLKQQLNLIDYFGALAVWLTFFSIIFIISNTWIRICCVGKEDESLSASVKFLRCSSTSSLVVAVLNESQEDPRGKIGHHTSICKKAESPPTRTPTATVSSSSRAAPTSKKSSSKRLSIRKTTAKTHSVTSDSNNQDECGSHLVLHVSNTPERSEMPILVGQAQVLNPTTQTLECGQVVLDSGADRSFISDDLADRLHLPEIDKTVLKISAQKAHYESASLIPALKQYPPAHICYKKDRAT</sequence>
<evidence type="ECO:0000313" key="4">
    <source>
        <dbReference type="Proteomes" id="UP000230423"/>
    </source>
</evidence>
<dbReference type="GO" id="GO:0006508">
    <property type="term" value="P:proteolysis"/>
    <property type="evidence" value="ECO:0007669"/>
    <property type="project" value="InterPro"/>
</dbReference>
<evidence type="ECO:0000256" key="1">
    <source>
        <dbReference type="SAM" id="MobiDB-lite"/>
    </source>
</evidence>
<protein>
    <recommendedName>
        <fullName evidence="5">Peptidase A2 domain-containing protein</fullName>
    </recommendedName>
</protein>
<dbReference type="AlphaFoldDB" id="A0A2G9UJQ9"/>
<dbReference type="Proteomes" id="UP000230423">
    <property type="component" value="Unassembled WGS sequence"/>
</dbReference>
<proteinExistence type="predicted"/>
<dbReference type="EMBL" id="KZ346256">
    <property type="protein sequence ID" value="PIO70479.1"/>
    <property type="molecule type" value="Genomic_DNA"/>
</dbReference>
<dbReference type="Pfam" id="PF21525">
    <property type="entry name" value="Nlp36"/>
    <property type="match status" value="1"/>
</dbReference>
<evidence type="ECO:0000256" key="2">
    <source>
        <dbReference type="SAM" id="Phobius"/>
    </source>
</evidence>
<keyword evidence="4" id="KW-1185">Reference proteome</keyword>
<feature type="compositionally biased region" description="Polar residues" evidence="1">
    <location>
        <begin position="165"/>
        <end position="178"/>
    </location>
</feature>
<dbReference type="PROSITE" id="PS00141">
    <property type="entry name" value="ASP_PROTEASE"/>
    <property type="match status" value="1"/>
</dbReference>
<dbReference type="InterPro" id="IPR001969">
    <property type="entry name" value="Aspartic_peptidase_AS"/>
</dbReference>
<organism evidence="3 4">
    <name type="scientific">Teladorsagia circumcincta</name>
    <name type="common">Brown stomach worm</name>
    <name type="synonym">Ostertagia circumcincta</name>
    <dbReference type="NCBI Taxonomy" id="45464"/>
    <lineage>
        <taxon>Eukaryota</taxon>
        <taxon>Metazoa</taxon>
        <taxon>Ecdysozoa</taxon>
        <taxon>Nematoda</taxon>
        <taxon>Chromadorea</taxon>
        <taxon>Rhabditida</taxon>
        <taxon>Rhabditina</taxon>
        <taxon>Rhabditomorpha</taxon>
        <taxon>Strongyloidea</taxon>
        <taxon>Trichostrongylidae</taxon>
        <taxon>Teladorsagia</taxon>
    </lineage>
</organism>
<feature type="compositionally biased region" description="Basic residues" evidence="1">
    <location>
        <begin position="152"/>
        <end position="164"/>
    </location>
</feature>
<gene>
    <name evidence="3" type="ORF">TELCIR_07667</name>
</gene>
<reference evidence="3 4" key="1">
    <citation type="submission" date="2015-09" db="EMBL/GenBank/DDBJ databases">
        <title>Draft genome of the parasitic nematode Teladorsagia circumcincta isolate WARC Sus (inbred).</title>
        <authorList>
            <person name="Mitreva M."/>
        </authorList>
    </citation>
    <scope>NUCLEOTIDE SEQUENCE [LARGE SCALE GENOMIC DNA]</scope>
    <source>
        <strain evidence="3 4">S</strain>
    </source>
</reference>
<feature type="compositionally biased region" description="Polar residues" evidence="1">
    <location>
        <begin position="134"/>
        <end position="146"/>
    </location>
</feature>
<dbReference type="OrthoDB" id="5864896at2759"/>
<dbReference type="GO" id="GO:0004190">
    <property type="term" value="F:aspartic-type endopeptidase activity"/>
    <property type="evidence" value="ECO:0007669"/>
    <property type="project" value="InterPro"/>
</dbReference>
<name>A0A2G9UJQ9_TELCI</name>
<keyword evidence="2" id="KW-0472">Membrane</keyword>
<accession>A0A2G9UJQ9</accession>
<keyword evidence="2" id="KW-1133">Transmembrane helix</keyword>